<keyword evidence="2" id="KW-0805">Transcription regulation</keyword>
<dbReference type="GO" id="GO:0003677">
    <property type="term" value="F:DNA binding"/>
    <property type="evidence" value="ECO:0007669"/>
    <property type="project" value="UniProtKB-KW"/>
</dbReference>
<keyword evidence="3" id="KW-0238">DNA-binding</keyword>
<evidence type="ECO:0000256" key="5">
    <source>
        <dbReference type="ARBA" id="ARBA00023242"/>
    </source>
</evidence>
<dbReference type="CDD" id="cd10017">
    <property type="entry name" value="B3_DNA"/>
    <property type="match status" value="1"/>
</dbReference>
<dbReference type="GO" id="GO:0005634">
    <property type="term" value="C:nucleus"/>
    <property type="evidence" value="ECO:0007669"/>
    <property type="project" value="UniProtKB-SubCell"/>
</dbReference>
<organism evidence="7 8">
    <name type="scientific">Lolium multiflorum</name>
    <name type="common">Italian ryegrass</name>
    <name type="synonym">Lolium perenne subsp. multiflorum</name>
    <dbReference type="NCBI Taxonomy" id="4521"/>
    <lineage>
        <taxon>Eukaryota</taxon>
        <taxon>Viridiplantae</taxon>
        <taxon>Streptophyta</taxon>
        <taxon>Embryophyta</taxon>
        <taxon>Tracheophyta</taxon>
        <taxon>Spermatophyta</taxon>
        <taxon>Magnoliopsida</taxon>
        <taxon>Liliopsida</taxon>
        <taxon>Poales</taxon>
        <taxon>Poaceae</taxon>
        <taxon>BOP clade</taxon>
        <taxon>Pooideae</taxon>
        <taxon>Poodae</taxon>
        <taxon>Poeae</taxon>
        <taxon>Poeae Chloroplast Group 2 (Poeae type)</taxon>
        <taxon>Loliodinae</taxon>
        <taxon>Loliinae</taxon>
        <taxon>Lolium</taxon>
    </lineage>
</organism>
<keyword evidence="5" id="KW-0539">Nucleus</keyword>
<dbReference type="EMBL" id="JAUUTY010000005">
    <property type="protein sequence ID" value="KAK1626224.1"/>
    <property type="molecule type" value="Genomic_DNA"/>
</dbReference>
<accession>A0AAD8VXR6</accession>
<dbReference type="Gene3D" id="2.40.330.10">
    <property type="entry name" value="DNA-binding pseudobarrel domain"/>
    <property type="match status" value="1"/>
</dbReference>
<name>A0AAD8VXR6_LOLMU</name>
<protein>
    <recommendedName>
        <fullName evidence="6">TF-B3 domain-containing protein</fullName>
    </recommendedName>
</protein>
<evidence type="ECO:0000256" key="2">
    <source>
        <dbReference type="ARBA" id="ARBA00023015"/>
    </source>
</evidence>
<feature type="domain" description="TF-B3" evidence="6">
    <location>
        <begin position="67"/>
        <end position="163"/>
    </location>
</feature>
<dbReference type="PANTHER" id="PTHR31920">
    <property type="entry name" value="B3 DOMAIN-CONTAINING"/>
    <property type="match status" value="1"/>
</dbReference>
<dbReference type="InterPro" id="IPR003340">
    <property type="entry name" value="B3_DNA-bd"/>
</dbReference>
<reference evidence="7" key="1">
    <citation type="submission" date="2023-07" db="EMBL/GenBank/DDBJ databases">
        <title>A chromosome-level genome assembly of Lolium multiflorum.</title>
        <authorList>
            <person name="Chen Y."/>
            <person name="Copetti D."/>
            <person name="Kolliker R."/>
            <person name="Studer B."/>
        </authorList>
    </citation>
    <scope>NUCLEOTIDE SEQUENCE</scope>
    <source>
        <strain evidence="7">02402/16</strain>
        <tissue evidence="7">Leaf</tissue>
    </source>
</reference>
<proteinExistence type="predicted"/>
<dbReference type="InterPro" id="IPR050655">
    <property type="entry name" value="Plant_B3_domain"/>
</dbReference>
<evidence type="ECO:0000313" key="8">
    <source>
        <dbReference type="Proteomes" id="UP001231189"/>
    </source>
</evidence>
<dbReference type="PROSITE" id="PS50863">
    <property type="entry name" value="B3"/>
    <property type="match status" value="1"/>
</dbReference>
<sequence length="178" mass="19994">MAVSPGLGPLGPEGCTRGEEEWEDLKKVQNVDLDGYEENIARQSCTVAVVCDAVVFIVRPAGGVPSVVRVRRRPQGRPLSIQRLPDKFADFVASNEPTAQHLRETGCDCCRWPMDVLFDGCGKMYLHTCWEKFARYHDLEAGCVLIFSYLGDADMSIKVFDDTRCRRQYHGDSDDDDD</sequence>
<evidence type="ECO:0000313" key="7">
    <source>
        <dbReference type="EMBL" id="KAK1626224.1"/>
    </source>
</evidence>
<keyword evidence="8" id="KW-1185">Reference proteome</keyword>
<comment type="subcellular location">
    <subcellularLocation>
        <location evidence="1">Nucleus</location>
    </subcellularLocation>
</comment>
<dbReference type="Pfam" id="PF02362">
    <property type="entry name" value="B3"/>
    <property type="match status" value="1"/>
</dbReference>
<dbReference type="InterPro" id="IPR015300">
    <property type="entry name" value="DNA-bd_pseudobarrel_sf"/>
</dbReference>
<evidence type="ECO:0000256" key="4">
    <source>
        <dbReference type="ARBA" id="ARBA00023163"/>
    </source>
</evidence>
<evidence type="ECO:0000256" key="1">
    <source>
        <dbReference type="ARBA" id="ARBA00004123"/>
    </source>
</evidence>
<dbReference type="Proteomes" id="UP001231189">
    <property type="component" value="Unassembled WGS sequence"/>
</dbReference>
<dbReference type="SUPFAM" id="SSF101936">
    <property type="entry name" value="DNA-binding pseudobarrel domain"/>
    <property type="match status" value="1"/>
</dbReference>
<comment type="caution">
    <text evidence="7">The sequence shown here is derived from an EMBL/GenBank/DDBJ whole genome shotgun (WGS) entry which is preliminary data.</text>
</comment>
<keyword evidence="4" id="KW-0804">Transcription</keyword>
<gene>
    <name evidence="7" type="ORF">QYE76_000539</name>
</gene>
<dbReference type="AlphaFoldDB" id="A0AAD8VXR6"/>
<evidence type="ECO:0000256" key="3">
    <source>
        <dbReference type="ARBA" id="ARBA00023125"/>
    </source>
</evidence>
<evidence type="ECO:0000259" key="6">
    <source>
        <dbReference type="PROSITE" id="PS50863"/>
    </source>
</evidence>
<dbReference type="PANTHER" id="PTHR31920:SF111">
    <property type="entry name" value="B3 DOMAIN-CONTAINING PROTEIN OS03G0621600-RELATED"/>
    <property type="match status" value="1"/>
</dbReference>